<dbReference type="eggNOG" id="ENOG502SN8F">
    <property type="taxonomic scope" value="Eukaryota"/>
</dbReference>
<dbReference type="RefSeq" id="XP_007914854.1">
    <property type="nucleotide sequence ID" value="XM_007916663.1"/>
</dbReference>
<dbReference type="GeneID" id="19324529"/>
<dbReference type="OrthoDB" id="5206740at2759"/>
<organism evidence="2 3">
    <name type="scientific">Phaeoacremonium minimum (strain UCR-PA7)</name>
    <name type="common">Esca disease fungus</name>
    <name type="synonym">Togninia minima</name>
    <dbReference type="NCBI Taxonomy" id="1286976"/>
    <lineage>
        <taxon>Eukaryota</taxon>
        <taxon>Fungi</taxon>
        <taxon>Dikarya</taxon>
        <taxon>Ascomycota</taxon>
        <taxon>Pezizomycotina</taxon>
        <taxon>Sordariomycetes</taxon>
        <taxon>Sordariomycetidae</taxon>
        <taxon>Togniniales</taxon>
        <taxon>Togniniaceae</taxon>
        <taxon>Phaeoacremonium</taxon>
    </lineage>
</organism>
<dbReference type="KEGG" id="tmn:UCRPA7_4110"/>
<evidence type="ECO:0000313" key="2">
    <source>
        <dbReference type="EMBL" id="EOO00430.1"/>
    </source>
</evidence>
<accession>R8BME2</accession>
<feature type="region of interest" description="Disordered" evidence="1">
    <location>
        <begin position="236"/>
        <end position="261"/>
    </location>
</feature>
<sequence>MSAEKAARRVGYNSPLTQTIITNKYTKSHIDLLVEEVSPYTTPVTDEQAGKVLDLTMAYTGDETRDGGQTPGPFEEMRRRMAGLATSTPVSPSGGIRKRKKKDKDKKRRWVWTIGQEEDDEDIGGALAAIRAAARASASNTPVEGAPATSVAAPLQPTVVVDSPMEILTPSIETAGQDEEVADEVMSQTGSTVSESVDRALTPGDMDIDMITPTVTRKRLLSADIANRQLYRSERQDSVDLFNPDTGSRRDTPVPADMMVA</sequence>
<dbReference type="Proteomes" id="UP000014074">
    <property type="component" value="Unassembled WGS sequence"/>
</dbReference>
<gene>
    <name evidence="2" type="ORF">UCRPA7_4110</name>
</gene>
<feature type="compositionally biased region" description="Basic residues" evidence="1">
    <location>
        <begin position="96"/>
        <end position="108"/>
    </location>
</feature>
<reference evidence="3" key="1">
    <citation type="journal article" date="2013" name="Genome Announc.">
        <title>Draft genome sequence of the ascomycete Phaeoacremonium aleophilum strain UCR-PA7, a causal agent of the esca disease complex in grapevines.</title>
        <authorList>
            <person name="Blanco-Ulate B."/>
            <person name="Rolshausen P."/>
            <person name="Cantu D."/>
        </authorList>
    </citation>
    <scope>NUCLEOTIDE SEQUENCE [LARGE SCALE GENOMIC DNA]</scope>
    <source>
        <strain evidence="3">UCR-PA7</strain>
    </source>
</reference>
<dbReference type="EMBL" id="KB933094">
    <property type="protein sequence ID" value="EOO00430.1"/>
    <property type="molecule type" value="Genomic_DNA"/>
</dbReference>
<evidence type="ECO:0000256" key="1">
    <source>
        <dbReference type="SAM" id="MobiDB-lite"/>
    </source>
</evidence>
<proteinExistence type="predicted"/>
<dbReference type="AlphaFoldDB" id="R8BME2"/>
<evidence type="ECO:0000313" key="3">
    <source>
        <dbReference type="Proteomes" id="UP000014074"/>
    </source>
</evidence>
<name>R8BME2_PHAM7</name>
<protein>
    <submittedName>
        <fullName evidence="2">Putative glucan 4-alpha-glucosidase-like protein</fullName>
    </submittedName>
</protein>
<feature type="region of interest" description="Disordered" evidence="1">
    <location>
        <begin position="83"/>
        <end position="108"/>
    </location>
</feature>
<keyword evidence="3" id="KW-1185">Reference proteome</keyword>
<dbReference type="HOGENOM" id="CLU_1066282_0_0_1"/>